<proteinExistence type="predicted"/>
<organism evidence="1 2">
    <name type="scientific">Peptoclostridium litorale DSM 5388</name>
    <dbReference type="NCBI Taxonomy" id="1121324"/>
    <lineage>
        <taxon>Bacteria</taxon>
        <taxon>Bacillati</taxon>
        <taxon>Bacillota</taxon>
        <taxon>Clostridia</taxon>
        <taxon>Peptostreptococcales</taxon>
        <taxon>Peptoclostridiaceae</taxon>
        <taxon>Peptoclostridium</taxon>
    </lineage>
</organism>
<gene>
    <name evidence="1" type="ORF">CLIT_2c02130</name>
</gene>
<reference evidence="1 2" key="1">
    <citation type="submission" date="2014-03" db="EMBL/GenBank/DDBJ databases">
        <title>Genome sequence of Clostridium litorale W6, DSM 5388.</title>
        <authorList>
            <person name="Poehlein A."/>
            <person name="Jagirdar A."/>
            <person name="Khonsari B."/>
            <person name="Chibani C.M."/>
            <person name="Gutierrez Gutierrez D.A."/>
            <person name="Davydova E."/>
            <person name="Alghaithi H.S."/>
            <person name="Nair K.P."/>
            <person name="Dhamotharan K."/>
            <person name="Chandran L."/>
            <person name="G W."/>
            <person name="Daniel R."/>
        </authorList>
    </citation>
    <scope>NUCLEOTIDE SEQUENCE [LARGE SCALE GENOMIC DNA]</scope>
    <source>
        <strain evidence="1 2">W6</strain>
    </source>
</reference>
<dbReference type="RefSeq" id="WP_038261100.1">
    <property type="nucleotide sequence ID" value="NZ_JJMM01000002.1"/>
</dbReference>
<dbReference type="EMBL" id="JJMM01000002">
    <property type="protein sequence ID" value="KDR96607.1"/>
    <property type="molecule type" value="Genomic_DNA"/>
</dbReference>
<keyword evidence="2" id="KW-1185">Reference proteome</keyword>
<dbReference type="eggNOG" id="ENOG5033G9B">
    <property type="taxonomic scope" value="Bacteria"/>
</dbReference>
<evidence type="ECO:0000313" key="2">
    <source>
        <dbReference type="Proteomes" id="UP000027946"/>
    </source>
</evidence>
<dbReference type="AlphaFoldDB" id="A0A069RR26"/>
<dbReference type="Proteomes" id="UP000027946">
    <property type="component" value="Unassembled WGS sequence"/>
</dbReference>
<accession>A0A069RR26</accession>
<sequence>MLDFIIKVLFLALTIAFLGAWGIVKEQKKSKELIDKIYAKMQNKITQGLEKSGQLSMKEIESLILNTKASLFWSKEHVKITNAKTAAKIVIEKMLREGIIEEDFSNNRKIYILK</sequence>
<evidence type="ECO:0000313" key="1">
    <source>
        <dbReference type="EMBL" id="KDR96607.1"/>
    </source>
</evidence>
<dbReference type="STRING" id="1121324.CLIT_2c02130"/>
<protein>
    <submittedName>
        <fullName evidence="1">Uncharacterized protein</fullName>
    </submittedName>
</protein>
<dbReference type="OrthoDB" id="1954282at2"/>
<comment type="caution">
    <text evidence="1">The sequence shown here is derived from an EMBL/GenBank/DDBJ whole genome shotgun (WGS) entry which is preliminary data.</text>
</comment>
<name>A0A069RR26_PEPLI</name>